<dbReference type="RefSeq" id="WP_065390532.1">
    <property type="nucleotide sequence ID" value="NZ_CAWMQN010000070.1"/>
</dbReference>
<dbReference type="PATRIC" id="fig|29488.15.peg.2654"/>
<evidence type="ECO:0008006" key="3">
    <source>
        <dbReference type="Google" id="ProtNLM"/>
    </source>
</evidence>
<evidence type="ECO:0000313" key="1">
    <source>
        <dbReference type="EMBL" id="OCA54494.1"/>
    </source>
</evidence>
<comment type="caution">
    <text evidence="1">The sequence shown here is derived from an EMBL/GenBank/DDBJ whole genome shotgun (WGS) entry which is preliminary data.</text>
</comment>
<accession>A0A1B8YH99</accession>
<proteinExistence type="predicted"/>
<reference evidence="2" key="1">
    <citation type="submission" date="2015-11" db="EMBL/GenBank/DDBJ databases">
        <authorList>
            <person name="Tobias N.J."/>
            <person name="Mishra B."/>
            <person name="Gupta D.K."/>
            <person name="Thines M."/>
            <person name="Stinear T.P."/>
            <person name="Bode H.B."/>
        </authorList>
    </citation>
    <scope>NUCLEOTIDE SEQUENCE [LARGE SCALE GENOMIC DNA]</scope>
    <source>
        <strain evidence="2">PB45.5</strain>
    </source>
</reference>
<keyword evidence="2" id="KW-1185">Reference proteome</keyword>
<gene>
    <name evidence="1" type="ORF">Phpb_02405</name>
</gene>
<organism evidence="1 2">
    <name type="scientific">Photorhabdus namnaonensis</name>
    <dbReference type="NCBI Taxonomy" id="1851568"/>
    <lineage>
        <taxon>Bacteria</taxon>
        <taxon>Pseudomonadati</taxon>
        <taxon>Pseudomonadota</taxon>
        <taxon>Gammaproteobacteria</taxon>
        <taxon>Enterobacterales</taxon>
        <taxon>Morganellaceae</taxon>
        <taxon>Photorhabdus</taxon>
    </lineage>
</organism>
<evidence type="ECO:0000313" key="2">
    <source>
        <dbReference type="Proteomes" id="UP000092665"/>
    </source>
</evidence>
<name>A0A1B8YH99_9GAMM</name>
<dbReference type="Proteomes" id="UP000092665">
    <property type="component" value="Unassembled WGS sequence"/>
</dbReference>
<sequence>MKLGIISGSHRSHSISGKVGDFLDSIETTKNLLLLCSDNELIHKPALPVSISAENGDTFCISELRSSGYKNNKKNKARLTGFILTLSCTVHQNYAALTM</sequence>
<protein>
    <recommendedName>
        <fullName evidence="3">NADPH-dependent FMN reductase</fullName>
    </recommendedName>
</protein>
<dbReference type="EMBL" id="LOIC01000070">
    <property type="protein sequence ID" value="OCA54494.1"/>
    <property type="molecule type" value="Genomic_DNA"/>
</dbReference>
<dbReference type="AlphaFoldDB" id="A0A1B8YH99"/>